<dbReference type="OMA" id="QEITYIC"/>
<dbReference type="Pfam" id="PF07714">
    <property type="entry name" value="PK_Tyr_Ser-Thr"/>
    <property type="match status" value="1"/>
</dbReference>
<evidence type="ECO:0000256" key="3">
    <source>
        <dbReference type="ARBA" id="ARBA00012513"/>
    </source>
</evidence>
<gene>
    <name evidence="11" type="ORF">SAMD00023353_9300090</name>
</gene>
<evidence type="ECO:0000256" key="1">
    <source>
        <dbReference type="ARBA" id="ARBA00003747"/>
    </source>
</evidence>
<dbReference type="PANTHER" id="PTHR23257">
    <property type="entry name" value="SERINE-THREONINE PROTEIN KINASE"/>
    <property type="match status" value="1"/>
</dbReference>
<keyword evidence="11" id="KW-0418">Kinase</keyword>
<dbReference type="EC" id="2.7.11.1" evidence="3"/>
<comment type="subunit">
    <text evidence="2">Component of the EKC/KEOPS complex composed of at least BUD32, CGI121, GON7, KAE1 and PCC1; the whole complex dimerizes.</text>
</comment>
<evidence type="ECO:0000313" key="11">
    <source>
        <dbReference type="EMBL" id="GAP92672.1"/>
    </source>
</evidence>
<evidence type="ECO:0000256" key="8">
    <source>
        <dbReference type="ARBA" id="ARBA00047899"/>
    </source>
</evidence>
<name>A0A1W2TVK2_ROSNE</name>
<evidence type="ECO:0000256" key="2">
    <source>
        <dbReference type="ARBA" id="ARBA00011534"/>
    </source>
</evidence>
<dbReference type="EMBL" id="DF977538">
    <property type="protein sequence ID" value="GAP92672.1"/>
    <property type="molecule type" value="Genomic_DNA"/>
</dbReference>
<evidence type="ECO:0000256" key="4">
    <source>
        <dbReference type="ARBA" id="ARBA00013948"/>
    </source>
</evidence>
<feature type="domain" description="Protein kinase" evidence="10">
    <location>
        <begin position="1"/>
        <end position="259"/>
    </location>
</feature>
<dbReference type="Gene3D" id="1.10.510.10">
    <property type="entry name" value="Transferase(Phosphotransferase) domain 1"/>
    <property type="match status" value="1"/>
</dbReference>
<evidence type="ECO:0000313" key="12">
    <source>
        <dbReference type="Proteomes" id="UP000054516"/>
    </source>
</evidence>
<comment type="catalytic activity">
    <reaction evidence="9">
        <text>L-seryl-[protein] + ATP = O-phospho-L-seryl-[protein] + ADP + H(+)</text>
        <dbReference type="Rhea" id="RHEA:17989"/>
        <dbReference type="Rhea" id="RHEA-COMP:9863"/>
        <dbReference type="Rhea" id="RHEA-COMP:11604"/>
        <dbReference type="ChEBI" id="CHEBI:15378"/>
        <dbReference type="ChEBI" id="CHEBI:29999"/>
        <dbReference type="ChEBI" id="CHEBI:30616"/>
        <dbReference type="ChEBI" id="CHEBI:83421"/>
        <dbReference type="ChEBI" id="CHEBI:456216"/>
        <dbReference type="EC" id="2.7.11.1"/>
    </reaction>
</comment>
<dbReference type="InterPro" id="IPR050167">
    <property type="entry name" value="Ser_Thr_protein_kinase"/>
</dbReference>
<dbReference type="GO" id="GO:0005737">
    <property type="term" value="C:cytoplasm"/>
    <property type="evidence" value="ECO:0007669"/>
    <property type="project" value="TreeGrafter"/>
</dbReference>
<dbReference type="OrthoDB" id="1668230at2759"/>
<dbReference type="PROSITE" id="PS50011">
    <property type="entry name" value="PROTEIN_KINASE_DOM"/>
    <property type="match status" value="1"/>
</dbReference>
<dbReference type="STRING" id="77044.A0A1W2TVK2"/>
<dbReference type="InterPro" id="IPR000719">
    <property type="entry name" value="Prot_kinase_dom"/>
</dbReference>
<accession>A0A1W2TVK2</accession>
<proteinExistence type="predicted"/>
<dbReference type="InterPro" id="IPR011009">
    <property type="entry name" value="Kinase-like_dom_sf"/>
</dbReference>
<dbReference type="AlphaFoldDB" id="A0A1W2TVK2"/>
<protein>
    <recommendedName>
        <fullName evidence="5">EKC/KEOPS complex subunit BUD32</fullName>
        <ecNumber evidence="3">2.7.11.1</ecNumber>
    </recommendedName>
    <alternativeName>
        <fullName evidence="6 7">Atypical Serine/threonine protein kinase BUD32</fullName>
    </alternativeName>
    <alternativeName>
        <fullName evidence="4">EKC/KEOPS complex subunit bud32</fullName>
    </alternativeName>
</protein>
<dbReference type="GO" id="GO:0007165">
    <property type="term" value="P:signal transduction"/>
    <property type="evidence" value="ECO:0007669"/>
    <property type="project" value="TreeGrafter"/>
</dbReference>
<evidence type="ECO:0000256" key="9">
    <source>
        <dbReference type="ARBA" id="ARBA00048679"/>
    </source>
</evidence>
<dbReference type="InterPro" id="IPR001245">
    <property type="entry name" value="Ser-Thr/Tyr_kinase_cat_dom"/>
</dbReference>
<evidence type="ECO:0000259" key="10">
    <source>
        <dbReference type="PROSITE" id="PS50011"/>
    </source>
</evidence>
<dbReference type="InterPro" id="IPR008266">
    <property type="entry name" value="Tyr_kinase_AS"/>
</dbReference>
<keyword evidence="11" id="KW-0808">Transferase</keyword>
<dbReference type="GO" id="GO:0004674">
    <property type="term" value="F:protein serine/threonine kinase activity"/>
    <property type="evidence" value="ECO:0007669"/>
    <property type="project" value="UniProtKB-EC"/>
</dbReference>
<dbReference type="SUPFAM" id="SSF56112">
    <property type="entry name" value="Protein kinase-like (PK-like)"/>
    <property type="match status" value="1"/>
</dbReference>
<keyword evidence="12" id="KW-1185">Reference proteome</keyword>
<evidence type="ECO:0000256" key="7">
    <source>
        <dbReference type="ARBA" id="ARBA00033194"/>
    </source>
</evidence>
<dbReference type="Proteomes" id="UP000054516">
    <property type="component" value="Unassembled WGS sequence"/>
</dbReference>
<comment type="function">
    <text evidence="1">Component of the EKC/KEOPS complex that is required for the formation of a threonylcarbamoyl group on adenosine at position 37 (t(6)A37) in tRNAs that read codons beginning with adenine. The complex is probably involved in the transfer of the threonylcarbamoyl moiety of threonylcarbamoyl-AMP (TC-AMP) to the N6 group of A37. BUD32 has ATPase activity in the context of the EKC/KEOPS complex and likely plays a supporting role to the catalytic subunit KAE1. The EKC/KEOPS complex also promotes both telomere uncapping and telomere elongation. The complex is required for efficient recruitment of transcriptional coactivators.</text>
</comment>
<comment type="catalytic activity">
    <reaction evidence="8">
        <text>L-threonyl-[protein] + ATP = O-phospho-L-threonyl-[protein] + ADP + H(+)</text>
        <dbReference type="Rhea" id="RHEA:46608"/>
        <dbReference type="Rhea" id="RHEA-COMP:11060"/>
        <dbReference type="Rhea" id="RHEA-COMP:11605"/>
        <dbReference type="ChEBI" id="CHEBI:15378"/>
        <dbReference type="ChEBI" id="CHEBI:30013"/>
        <dbReference type="ChEBI" id="CHEBI:30616"/>
        <dbReference type="ChEBI" id="CHEBI:61977"/>
        <dbReference type="ChEBI" id="CHEBI:456216"/>
        <dbReference type="EC" id="2.7.11.1"/>
    </reaction>
</comment>
<evidence type="ECO:0000256" key="5">
    <source>
        <dbReference type="ARBA" id="ARBA00019973"/>
    </source>
</evidence>
<dbReference type="PROSITE" id="PS00109">
    <property type="entry name" value="PROTEIN_KINASE_TYR"/>
    <property type="match status" value="1"/>
</dbReference>
<organism evidence="11">
    <name type="scientific">Rosellinia necatrix</name>
    <name type="common">White root-rot fungus</name>
    <dbReference type="NCBI Taxonomy" id="77044"/>
    <lineage>
        <taxon>Eukaryota</taxon>
        <taxon>Fungi</taxon>
        <taxon>Dikarya</taxon>
        <taxon>Ascomycota</taxon>
        <taxon>Pezizomycotina</taxon>
        <taxon>Sordariomycetes</taxon>
        <taxon>Xylariomycetidae</taxon>
        <taxon>Xylariales</taxon>
        <taxon>Xylariaceae</taxon>
        <taxon>Rosellinia</taxon>
    </lineage>
</organism>
<reference evidence="11" key="1">
    <citation type="submission" date="2016-03" db="EMBL/GenBank/DDBJ databases">
        <title>Draft genome sequence of Rosellinia necatrix.</title>
        <authorList>
            <person name="Kanematsu S."/>
        </authorList>
    </citation>
    <scope>NUCLEOTIDE SEQUENCE [LARGE SCALE GENOMIC DNA]</scope>
    <source>
        <strain evidence="11">W97</strain>
    </source>
</reference>
<dbReference type="GO" id="GO:0005524">
    <property type="term" value="F:ATP binding"/>
    <property type="evidence" value="ECO:0007669"/>
    <property type="project" value="InterPro"/>
</dbReference>
<sequence>MWWSIVGLGGSCFVTSTDKKTALKGYQVWEGGVLRAMCEHNSEKVLAREALVYKHLGEHPHILRCFGLEEVHPGVHSLRVEYAPLGEVRSFIENRGDAPLGEHVRLRMALDVALGMSHVHRMGVQHCDMTCRNLFIFGDYRVKIGDFGGSLIAGNDELGPLVYEASAYELPRRGRKFEHRPARQRELFALGSAIYEITAWGEPCAGMEDDDIERNYAAEVFPSLEGVPAAHIIRKCWDEKYASADEIVEELDALVGSKK</sequence>
<evidence type="ECO:0000256" key="6">
    <source>
        <dbReference type="ARBA" id="ARBA00030980"/>
    </source>
</evidence>